<evidence type="ECO:0000259" key="2">
    <source>
        <dbReference type="Pfam" id="PF22778"/>
    </source>
</evidence>
<dbReference type="RefSeq" id="WP_091306203.1">
    <property type="nucleotide sequence ID" value="NZ_FMIB01000002.1"/>
</dbReference>
<dbReference type="STRING" id="47854.GA0070603_0404"/>
<organism evidence="3 4">
    <name type="scientific">Micromonospora chersina</name>
    <dbReference type="NCBI Taxonomy" id="47854"/>
    <lineage>
        <taxon>Bacteria</taxon>
        <taxon>Bacillati</taxon>
        <taxon>Actinomycetota</taxon>
        <taxon>Actinomycetes</taxon>
        <taxon>Micromonosporales</taxon>
        <taxon>Micromonosporaceae</taxon>
        <taxon>Micromonospora</taxon>
    </lineage>
</organism>
<dbReference type="EMBL" id="FMIB01000002">
    <property type="protein sequence ID" value="SCL47546.1"/>
    <property type="molecule type" value="Genomic_DNA"/>
</dbReference>
<sequence>MASARPYPRPSRRALLLGAGAGAAVLTTPGLAGTASARGSEVDTVVEWYDVTAATIGVITGPLQVNSSRTWAIGWIAAWRAVTRARGGAAADAALAGAVHETLTTLAPARAADLDEALAATLDRLGPAAAVRAAVESGRDAARDVLAERAGDGLDLASVNQPFTPPPAAPGVWQPTPPGYAAAVQAGQGDGRPFLIEDVPAYLPGPPPALDSGRYARDLAESRAVGAAQSTSRSERQTDVARFWAQTSLNGYTGALRAAVAGSVGGTARRVALVALFHAATVDAQIVTYAAKYRDLRWRPVTAIRTGDIAPDPEWTPLITTPAHPEYPSGHTTYAGAAEVVLRSLAGPPAGPVQLASPTAAGVTLTYRDWRELTRDNIDARVWSGIHFRHTDEVGAAVGRLVAAAGLARWDGRPL</sequence>
<dbReference type="InterPro" id="IPR036938">
    <property type="entry name" value="PAP2/HPO_sf"/>
</dbReference>
<evidence type="ECO:0000313" key="3">
    <source>
        <dbReference type="EMBL" id="SCL47546.1"/>
    </source>
</evidence>
<gene>
    <name evidence="3" type="ORF">GA0070603_0404</name>
</gene>
<dbReference type="PANTHER" id="PTHR34599">
    <property type="entry name" value="PEROXIDASE-RELATED"/>
    <property type="match status" value="1"/>
</dbReference>
<dbReference type="InterPro" id="IPR052559">
    <property type="entry name" value="V-haloperoxidase"/>
</dbReference>
<dbReference type="GeneID" id="43277083"/>
<name>A0A1C6U0I3_9ACTN</name>
<proteinExistence type="predicted"/>
<dbReference type="Proteomes" id="UP000198605">
    <property type="component" value="Unassembled WGS sequence"/>
</dbReference>
<accession>A0A1C6U0I3</accession>
<reference evidence="4" key="1">
    <citation type="submission" date="2016-06" db="EMBL/GenBank/DDBJ databases">
        <authorList>
            <person name="Varghese N."/>
            <person name="Submissions Spin"/>
        </authorList>
    </citation>
    <scope>NUCLEOTIDE SEQUENCE [LARGE SCALE GENOMIC DNA]</scope>
    <source>
        <strain evidence="4">DSM 44151</strain>
    </source>
</reference>
<keyword evidence="4" id="KW-1185">Reference proteome</keyword>
<evidence type="ECO:0000256" key="1">
    <source>
        <dbReference type="SAM" id="SignalP"/>
    </source>
</evidence>
<evidence type="ECO:0000313" key="4">
    <source>
        <dbReference type="Proteomes" id="UP000198605"/>
    </source>
</evidence>
<dbReference type="InterPro" id="IPR006311">
    <property type="entry name" value="TAT_signal"/>
</dbReference>
<dbReference type="SUPFAM" id="SSF48317">
    <property type="entry name" value="Acid phosphatase/Vanadium-dependent haloperoxidase"/>
    <property type="match status" value="1"/>
</dbReference>
<dbReference type="Gene3D" id="1.10.606.20">
    <property type="match status" value="1"/>
</dbReference>
<dbReference type="InterPro" id="IPR055161">
    <property type="entry name" value="NapH1-like_2nd"/>
</dbReference>
<dbReference type="AlphaFoldDB" id="A0A1C6U0I3"/>
<dbReference type="OrthoDB" id="103227at2"/>
<keyword evidence="1" id="KW-0732">Signal</keyword>
<dbReference type="PANTHER" id="PTHR34599:SF1">
    <property type="entry name" value="PHOSPHATIDIC ACID PHOSPHATASE TYPE 2_HALOPEROXIDASE DOMAIN-CONTAINING PROTEIN"/>
    <property type="match status" value="1"/>
</dbReference>
<dbReference type="CDD" id="cd03398">
    <property type="entry name" value="PAP2_haloperoxidase"/>
    <property type="match status" value="1"/>
</dbReference>
<dbReference type="PROSITE" id="PS51318">
    <property type="entry name" value="TAT"/>
    <property type="match status" value="1"/>
</dbReference>
<dbReference type="Pfam" id="PF22778">
    <property type="entry name" value="VCPO_2nd"/>
    <property type="match status" value="1"/>
</dbReference>
<feature type="chain" id="PRO_5038815162" evidence="1">
    <location>
        <begin position="33"/>
        <end position="415"/>
    </location>
</feature>
<feature type="domain" description="Vanadium-dependent haloperoxidase NapH1-like second helical-bundle" evidence="2">
    <location>
        <begin position="264"/>
        <end position="400"/>
    </location>
</feature>
<feature type="signal peptide" evidence="1">
    <location>
        <begin position="1"/>
        <end position="32"/>
    </location>
</feature>
<protein>
    <submittedName>
        <fullName evidence="3">PAP2 superfamily protein</fullName>
    </submittedName>
</protein>